<gene>
    <name evidence="4" type="ORF">SAMN05877753_105359</name>
</gene>
<dbReference type="EMBL" id="OAOP01000005">
    <property type="protein sequence ID" value="SNX71736.1"/>
    <property type="molecule type" value="Genomic_DNA"/>
</dbReference>
<evidence type="ECO:0000313" key="4">
    <source>
        <dbReference type="EMBL" id="SNX71736.1"/>
    </source>
</evidence>
<dbReference type="AlphaFoldDB" id="A0A285CXG7"/>
<protein>
    <submittedName>
        <fullName evidence="4">Uncharacterized protein DUF1510</fullName>
    </submittedName>
</protein>
<feature type="region of interest" description="Disordered" evidence="1">
    <location>
        <begin position="54"/>
        <end position="121"/>
    </location>
</feature>
<reference evidence="4 5" key="1">
    <citation type="submission" date="2017-08" db="EMBL/GenBank/DDBJ databases">
        <authorList>
            <person name="de Groot N.N."/>
        </authorList>
    </citation>
    <scope>NUCLEOTIDE SEQUENCE [LARGE SCALE GENOMIC DNA]</scope>
    <source>
        <strain evidence="4 5">JC228</strain>
    </source>
</reference>
<evidence type="ECO:0000256" key="2">
    <source>
        <dbReference type="SAM" id="Phobius"/>
    </source>
</evidence>
<evidence type="ECO:0000256" key="1">
    <source>
        <dbReference type="SAM" id="MobiDB-lite"/>
    </source>
</evidence>
<name>A0A285CXG7_9BACI</name>
<feature type="compositionally biased region" description="Acidic residues" evidence="1">
    <location>
        <begin position="74"/>
        <end position="118"/>
    </location>
</feature>
<keyword evidence="2" id="KW-1133">Transmembrane helix</keyword>
<dbReference type="Pfam" id="PF07423">
    <property type="entry name" value="DUF1510"/>
    <property type="match status" value="1"/>
</dbReference>
<proteinExistence type="predicted"/>
<feature type="domain" description="DUF1510" evidence="3">
    <location>
        <begin position="143"/>
        <end position="233"/>
    </location>
</feature>
<keyword evidence="2" id="KW-0472">Membrane</keyword>
<evidence type="ECO:0000313" key="5">
    <source>
        <dbReference type="Proteomes" id="UP000219546"/>
    </source>
</evidence>
<dbReference type="InterPro" id="IPR009988">
    <property type="entry name" value="DUF1510"/>
</dbReference>
<feature type="compositionally biased region" description="Polar residues" evidence="1">
    <location>
        <begin position="57"/>
        <end position="67"/>
    </location>
</feature>
<keyword evidence="5" id="KW-1185">Reference proteome</keyword>
<dbReference type="RefSeq" id="WP_179714281.1">
    <property type="nucleotide sequence ID" value="NZ_JBEPMQ010000019.1"/>
</dbReference>
<keyword evidence="2" id="KW-0812">Transmembrane</keyword>
<feature type="transmembrane region" description="Helical" evidence="2">
    <location>
        <begin position="25"/>
        <end position="47"/>
    </location>
</feature>
<dbReference type="Proteomes" id="UP000219546">
    <property type="component" value="Unassembled WGS sequence"/>
</dbReference>
<sequence length="244" mass="26454">MKNDYKDFYIGSRAQARSKKRKSNLILNSLIGIVVLLIVIVGANIFFGSDNDEAASDATNPQNNSENIDGGNTDADEEQGEDTEAPAEEETDSPDNGEPAEEETDPAADPSEEGESDSTVDLPQENETIVENSNDPNVKQTFVNPGWQPIGTQQQGDHTKNFSSDSQDWAEMQQAIAVALNTSTSGLTYWCVENGGGEQVIGTVTTKGSANEPYRVYIEWVNGQGWKPVMVQSLVENDKQNSCG</sequence>
<organism evidence="4 5">
    <name type="scientific">Bacillus oleivorans</name>
    <dbReference type="NCBI Taxonomy" id="1448271"/>
    <lineage>
        <taxon>Bacteria</taxon>
        <taxon>Bacillati</taxon>
        <taxon>Bacillota</taxon>
        <taxon>Bacilli</taxon>
        <taxon>Bacillales</taxon>
        <taxon>Bacillaceae</taxon>
        <taxon>Bacillus</taxon>
    </lineage>
</organism>
<accession>A0A285CXG7</accession>
<evidence type="ECO:0000259" key="3">
    <source>
        <dbReference type="Pfam" id="PF07423"/>
    </source>
</evidence>